<gene>
    <name evidence="2" type="ORF">CPT_Serbin_036</name>
</gene>
<reference evidence="2 3" key="1">
    <citation type="journal article" date="2019" name="Microbiol. Resour. Announc.">
        <title>Complete Genome Sequence of Serratia marcescens Siphophage Serbin.</title>
        <authorList>
            <person name="Williams E.A."/>
            <person name="Hopson H."/>
            <person name="Rodriguez A."/>
            <person name="Kongari R."/>
            <person name="Bonasera R."/>
            <person name="Hernandez-Morales A.C."/>
            <person name="Liu M."/>
        </authorList>
    </citation>
    <scope>NUCLEOTIDE SEQUENCE [LARGE SCALE GENOMIC DNA]</scope>
</reference>
<accession>A0A482MHY4</accession>
<proteinExistence type="predicted"/>
<dbReference type="EMBL" id="MK608336">
    <property type="protein sequence ID" value="QBQ72952.1"/>
    <property type="molecule type" value="Genomic_DNA"/>
</dbReference>
<organism evidence="2 3">
    <name type="scientific">Serratia phage Serbin</name>
    <dbReference type="NCBI Taxonomy" id="2562181"/>
    <lineage>
        <taxon>Viruses</taxon>
        <taxon>Duplodnaviria</taxon>
        <taxon>Heunggongvirae</taxon>
        <taxon>Uroviricota</taxon>
        <taxon>Caudoviricetes</taxon>
        <taxon>Serbinvirus</taxon>
        <taxon>Serbinvirus serbin</taxon>
    </lineage>
</organism>
<feature type="region of interest" description="Disordered" evidence="1">
    <location>
        <begin position="29"/>
        <end position="48"/>
    </location>
</feature>
<evidence type="ECO:0000313" key="3">
    <source>
        <dbReference type="Proteomes" id="UP000308339"/>
    </source>
</evidence>
<sequence>MRLDGKTIGTLTGTEEGIGRMKERLFYGHFHIPEPNSTPTKRKRKRRA</sequence>
<protein>
    <submittedName>
        <fullName evidence="2">Uncharacterized protein</fullName>
    </submittedName>
</protein>
<keyword evidence="3" id="KW-1185">Reference proteome</keyword>
<dbReference type="Proteomes" id="UP000308339">
    <property type="component" value="Segment"/>
</dbReference>
<name>A0A482MHY4_9CAUD</name>
<evidence type="ECO:0000256" key="1">
    <source>
        <dbReference type="SAM" id="MobiDB-lite"/>
    </source>
</evidence>
<evidence type="ECO:0000313" key="2">
    <source>
        <dbReference type="EMBL" id="QBQ72952.1"/>
    </source>
</evidence>